<evidence type="ECO:0000313" key="2">
    <source>
        <dbReference type="Proteomes" id="UP001341840"/>
    </source>
</evidence>
<name>A0ABU6R2Z5_9FABA</name>
<protein>
    <submittedName>
        <fullName evidence="1">Uncharacterized protein</fullName>
    </submittedName>
</protein>
<proteinExistence type="predicted"/>
<organism evidence="1 2">
    <name type="scientific">Stylosanthes scabra</name>
    <dbReference type="NCBI Taxonomy" id="79078"/>
    <lineage>
        <taxon>Eukaryota</taxon>
        <taxon>Viridiplantae</taxon>
        <taxon>Streptophyta</taxon>
        <taxon>Embryophyta</taxon>
        <taxon>Tracheophyta</taxon>
        <taxon>Spermatophyta</taxon>
        <taxon>Magnoliopsida</taxon>
        <taxon>eudicotyledons</taxon>
        <taxon>Gunneridae</taxon>
        <taxon>Pentapetalae</taxon>
        <taxon>rosids</taxon>
        <taxon>fabids</taxon>
        <taxon>Fabales</taxon>
        <taxon>Fabaceae</taxon>
        <taxon>Papilionoideae</taxon>
        <taxon>50 kb inversion clade</taxon>
        <taxon>dalbergioids sensu lato</taxon>
        <taxon>Dalbergieae</taxon>
        <taxon>Pterocarpus clade</taxon>
        <taxon>Stylosanthes</taxon>
    </lineage>
</organism>
<evidence type="ECO:0000313" key="1">
    <source>
        <dbReference type="EMBL" id="MED6118168.1"/>
    </source>
</evidence>
<keyword evidence="2" id="KW-1185">Reference proteome</keyword>
<sequence length="183" mass="21509">MERRAYQLWILLRNAGYTSKKFGRQREQEEFLRNGRREKFGSGERKDRITPIHEKLLKGNKGIPKEKLILIINARTTKRLRTFSLPRPREDKKASAVKLNVIFQKLLRNDIKTDDERIRLGTSLRTSEEPFKHKFNEPQRDRILRPSELGGYCSGYWTCTTQIHDRPPKGRPKLMISLPNVGP</sequence>
<gene>
    <name evidence="1" type="ORF">PIB30_000148</name>
</gene>
<dbReference type="EMBL" id="JASCZI010030209">
    <property type="protein sequence ID" value="MED6118168.1"/>
    <property type="molecule type" value="Genomic_DNA"/>
</dbReference>
<reference evidence="1 2" key="1">
    <citation type="journal article" date="2023" name="Plants (Basel)">
        <title>Bridging the Gap: Combining Genomics and Transcriptomics Approaches to Understand Stylosanthes scabra, an Orphan Legume from the Brazilian Caatinga.</title>
        <authorList>
            <person name="Ferreira-Neto J.R.C."/>
            <person name="da Silva M.D."/>
            <person name="Binneck E."/>
            <person name="de Melo N.F."/>
            <person name="da Silva R.H."/>
            <person name="de Melo A.L.T.M."/>
            <person name="Pandolfi V."/>
            <person name="Bustamante F.O."/>
            <person name="Brasileiro-Vidal A.C."/>
            <person name="Benko-Iseppon A.M."/>
        </authorList>
    </citation>
    <scope>NUCLEOTIDE SEQUENCE [LARGE SCALE GENOMIC DNA]</scope>
    <source>
        <tissue evidence="1">Leaves</tissue>
    </source>
</reference>
<comment type="caution">
    <text evidence="1">The sequence shown here is derived from an EMBL/GenBank/DDBJ whole genome shotgun (WGS) entry which is preliminary data.</text>
</comment>
<dbReference type="Proteomes" id="UP001341840">
    <property type="component" value="Unassembled WGS sequence"/>
</dbReference>
<accession>A0ABU6R2Z5</accession>